<keyword evidence="1" id="KW-1277">Toxin-antitoxin system</keyword>
<accession>A0A0F9E6S6</accession>
<sequence length="90" mass="10858">MAYQTNVSKDAEKDLLTAKCHFRVSGLEETFDTDFKSQIAYLKANPFLFQIYYRNVRRAHFNTFKFSIHFLIHNEVVYILRVLHHKQKFK</sequence>
<dbReference type="InterPro" id="IPR035093">
    <property type="entry name" value="RelE/ParE_toxin_dom_sf"/>
</dbReference>
<reference evidence="2" key="1">
    <citation type="journal article" date="2015" name="Nature">
        <title>Complex archaea that bridge the gap between prokaryotes and eukaryotes.</title>
        <authorList>
            <person name="Spang A."/>
            <person name="Saw J.H."/>
            <person name="Jorgensen S.L."/>
            <person name="Zaremba-Niedzwiedzka K."/>
            <person name="Martijn J."/>
            <person name="Lind A.E."/>
            <person name="van Eijk R."/>
            <person name="Schleper C."/>
            <person name="Guy L."/>
            <person name="Ettema T.J."/>
        </authorList>
    </citation>
    <scope>NUCLEOTIDE SEQUENCE</scope>
</reference>
<name>A0A0F9E6S6_9ZZZZ</name>
<organism evidence="2">
    <name type="scientific">marine sediment metagenome</name>
    <dbReference type="NCBI Taxonomy" id="412755"/>
    <lineage>
        <taxon>unclassified sequences</taxon>
        <taxon>metagenomes</taxon>
        <taxon>ecological metagenomes</taxon>
    </lineage>
</organism>
<comment type="caution">
    <text evidence="2">The sequence shown here is derived from an EMBL/GenBank/DDBJ whole genome shotgun (WGS) entry which is preliminary data.</text>
</comment>
<dbReference type="InterPro" id="IPR007712">
    <property type="entry name" value="RelE/ParE_toxin"/>
</dbReference>
<protein>
    <recommendedName>
        <fullName evidence="3">Type II toxin-antitoxin system RelE/ParE family toxin</fullName>
    </recommendedName>
</protein>
<dbReference type="Pfam" id="PF05016">
    <property type="entry name" value="ParE_toxin"/>
    <property type="match status" value="1"/>
</dbReference>
<dbReference type="Gene3D" id="3.30.2310.20">
    <property type="entry name" value="RelE-like"/>
    <property type="match status" value="1"/>
</dbReference>
<dbReference type="EMBL" id="LAZR01026131">
    <property type="protein sequence ID" value="KKL69699.1"/>
    <property type="molecule type" value="Genomic_DNA"/>
</dbReference>
<gene>
    <name evidence="2" type="ORF">LCGC14_2112290</name>
</gene>
<dbReference type="AlphaFoldDB" id="A0A0F9E6S6"/>
<dbReference type="SUPFAM" id="SSF143011">
    <property type="entry name" value="RelE-like"/>
    <property type="match status" value="1"/>
</dbReference>
<proteinExistence type="predicted"/>
<evidence type="ECO:0000313" key="2">
    <source>
        <dbReference type="EMBL" id="KKL69699.1"/>
    </source>
</evidence>
<evidence type="ECO:0000256" key="1">
    <source>
        <dbReference type="ARBA" id="ARBA00022649"/>
    </source>
</evidence>
<evidence type="ECO:0008006" key="3">
    <source>
        <dbReference type="Google" id="ProtNLM"/>
    </source>
</evidence>